<dbReference type="Pfam" id="PF00535">
    <property type="entry name" value="Glycos_transf_2"/>
    <property type="match status" value="1"/>
</dbReference>
<keyword evidence="2" id="KW-0328">Glycosyltransferase</keyword>
<accession>A0A1Y5NYS6</accession>
<dbReference type="PANTHER" id="PTHR43685">
    <property type="entry name" value="GLYCOSYLTRANSFERASE"/>
    <property type="match status" value="1"/>
</dbReference>
<dbReference type="SUPFAM" id="SSF53448">
    <property type="entry name" value="Nucleotide-diphospho-sugar transferases"/>
    <property type="match status" value="1"/>
</dbReference>
<proteinExistence type="inferred from homology"/>
<reference evidence="5" key="1">
    <citation type="submission" date="2016-03" db="EMBL/GenBank/DDBJ databases">
        <authorList>
            <person name="Ploux O."/>
        </authorList>
    </citation>
    <scope>NUCLEOTIDE SEQUENCE</scope>
    <source>
        <strain evidence="5">UC1</strain>
    </source>
</reference>
<dbReference type="GO" id="GO:0016757">
    <property type="term" value="F:glycosyltransferase activity"/>
    <property type="evidence" value="ECO:0007669"/>
    <property type="project" value="UniProtKB-KW"/>
</dbReference>
<evidence type="ECO:0000313" key="5">
    <source>
        <dbReference type="EMBL" id="SBS70239.1"/>
    </source>
</evidence>
<dbReference type="CDD" id="cd00761">
    <property type="entry name" value="Glyco_tranf_GTA_type"/>
    <property type="match status" value="1"/>
</dbReference>
<evidence type="ECO:0000256" key="1">
    <source>
        <dbReference type="ARBA" id="ARBA00006739"/>
    </source>
</evidence>
<evidence type="ECO:0000256" key="3">
    <source>
        <dbReference type="ARBA" id="ARBA00022679"/>
    </source>
</evidence>
<organism evidence="5">
    <name type="scientific">uncultured Microbacterium sp</name>
    <dbReference type="NCBI Taxonomy" id="191216"/>
    <lineage>
        <taxon>Bacteria</taxon>
        <taxon>Bacillati</taxon>
        <taxon>Actinomycetota</taxon>
        <taxon>Actinomycetes</taxon>
        <taxon>Micrococcales</taxon>
        <taxon>Microbacteriaceae</taxon>
        <taxon>Microbacterium</taxon>
        <taxon>environmental samples</taxon>
    </lineage>
</organism>
<feature type="domain" description="Glycosyltransferase 2-like" evidence="4">
    <location>
        <begin position="11"/>
        <end position="127"/>
    </location>
</feature>
<dbReference type="EMBL" id="FLQR01000001">
    <property type="protein sequence ID" value="SBS70239.1"/>
    <property type="molecule type" value="Genomic_DNA"/>
</dbReference>
<dbReference type="Gene3D" id="3.90.550.10">
    <property type="entry name" value="Spore Coat Polysaccharide Biosynthesis Protein SpsA, Chain A"/>
    <property type="match status" value="1"/>
</dbReference>
<evidence type="ECO:0000259" key="4">
    <source>
        <dbReference type="Pfam" id="PF00535"/>
    </source>
</evidence>
<dbReference type="InterPro" id="IPR001173">
    <property type="entry name" value="Glyco_trans_2-like"/>
</dbReference>
<dbReference type="InterPro" id="IPR050834">
    <property type="entry name" value="Glycosyltransf_2"/>
</dbReference>
<dbReference type="AlphaFoldDB" id="A0A1Y5NYS6"/>
<keyword evidence="3 5" id="KW-0808">Transferase</keyword>
<protein>
    <submittedName>
        <fullName evidence="5">Glycosyl transferase family 2</fullName>
    </submittedName>
</protein>
<sequence>MSSPAVPATVTVIVPGRDVADYAADALESLRAQTFPAWRAILVDDGSTDATTAVFAEAADTDPRFHFVRHDRARGLGAARNAALELVETPLVAFLDADDVLTPTALEVLVGSLTASGSDFAVGAYVRLRPDAEGGYTPGIVQPWVAASTSPARQGTTLAEHPDASGNIVAWSKVSRIEFWRRHDLRFPEGRAYEDQVVAQRMYTAARAFDVVPDVVVLWRERADGSSITQHKDDLRVLADYLEAMRAGIAVLDAAGQRAAARARVRLILDMDVPPLVEIARTHPDAAYRRVLGAFVRDLDARAAEESVALAAASADVRAAARLW</sequence>
<gene>
    <name evidence="5" type="ORF">MIPYR_10369</name>
</gene>
<dbReference type="PANTHER" id="PTHR43685:SF5">
    <property type="entry name" value="GLYCOSYLTRANSFERASE EPSE-RELATED"/>
    <property type="match status" value="1"/>
</dbReference>
<dbReference type="RefSeq" id="WP_295572878.1">
    <property type="nucleotide sequence ID" value="NZ_FLQR01000001.1"/>
</dbReference>
<name>A0A1Y5NYS6_9MICO</name>
<dbReference type="InterPro" id="IPR029044">
    <property type="entry name" value="Nucleotide-diphossugar_trans"/>
</dbReference>
<comment type="similarity">
    <text evidence="1">Belongs to the glycosyltransferase 2 family.</text>
</comment>
<evidence type="ECO:0000256" key="2">
    <source>
        <dbReference type="ARBA" id="ARBA00022676"/>
    </source>
</evidence>